<proteinExistence type="predicted"/>
<dbReference type="Proteomes" id="UP000617340">
    <property type="component" value="Unassembled WGS sequence"/>
</dbReference>
<dbReference type="AlphaFoldDB" id="A0A834K7S3"/>
<dbReference type="EMBL" id="JACSDZ010000006">
    <property type="protein sequence ID" value="KAF7401455.1"/>
    <property type="molecule type" value="Genomic_DNA"/>
</dbReference>
<protein>
    <submittedName>
        <fullName evidence="1">Uncharacterized protein</fullName>
    </submittedName>
</protein>
<reference evidence="1" key="1">
    <citation type="journal article" date="2020" name="G3 (Bethesda)">
        <title>High-Quality Assemblies for Three Invasive Social Wasps from the &lt;i&gt;Vespula&lt;/i&gt; Genus.</title>
        <authorList>
            <person name="Harrop T.W.R."/>
            <person name="Guhlin J."/>
            <person name="McLaughlin G.M."/>
            <person name="Permina E."/>
            <person name="Stockwell P."/>
            <person name="Gilligan J."/>
            <person name="Le Lec M.F."/>
            <person name="Gruber M.A.M."/>
            <person name="Quinn O."/>
            <person name="Lovegrove M."/>
            <person name="Duncan E.J."/>
            <person name="Remnant E.J."/>
            <person name="Van Eeckhoven J."/>
            <person name="Graham B."/>
            <person name="Knapp R.A."/>
            <person name="Langford K.W."/>
            <person name="Kronenberg Z."/>
            <person name="Press M.O."/>
            <person name="Eacker S.M."/>
            <person name="Wilson-Rankin E.E."/>
            <person name="Purcell J."/>
            <person name="Lester P.J."/>
            <person name="Dearden P.K."/>
        </authorList>
    </citation>
    <scope>NUCLEOTIDE SEQUENCE</scope>
    <source>
        <strain evidence="1">Linc-1</strain>
    </source>
</reference>
<evidence type="ECO:0000313" key="1">
    <source>
        <dbReference type="EMBL" id="KAF7401455.1"/>
    </source>
</evidence>
<comment type="caution">
    <text evidence="1">The sequence shown here is derived from an EMBL/GenBank/DDBJ whole genome shotgun (WGS) entry which is preliminary data.</text>
</comment>
<name>A0A834K7S3_VESGE</name>
<sequence>MDRLQEARYIPLKEWPGPERKIVPDDVTTSHGRYALSGKVPRLVNVRGDDVLRQRRIIEVENRQQHFQRLRRCHRKMAGAALIARLLLRLSSGPVVLATLEGR</sequence>
<accession>A0A834K7S3</accession>
<evidence type="ECO:0000313" key="2">
    <source>
        <dbReference type="Proteomes" id="UP000617340"/>
    </source>
</evidence>
<keyword evidence="2" id="KW-1185">Reference proteome</keyword>
<gene>
    <name evidence="1" type="ORF">HZH68_007275</name>
</gene>
<organism evidence="1 2">
    <name type="scientific">Vespula germanica</name>
    <name type="common">German yellow jacket</name>
    <name type="synonym">Paravespula germanica</name>
    <dbReference type="NCBI Taxonomy" id="30212"/>
    <lineage>
        <taxon>Eukaryota</taxon>
        <taxon>Metazoa</taxon>
        <taxon>Ecdysozoa</taxon>
        <taxon>Arthropoda</taxon>
        <taxon>Hexapoda</taxon>
        <taxon>Insecta</taxon>
        <taxon>Pterygota</taxon>
        <taxon>Neoptera</taxon>
        <taxon>Endopterygota</taxon>
        <taxon>Hymenoptera</taxon>
        <taxon>Apocrita</taxon>
        <taxon>Aculeata</taxon>
        <taxon>Vespoidea</taxon>
        <taxon>Vespidae</taxon>
        <taxon>Vespinae</taxon>
        <taxon>Vespula</taxon>
    </lineage>
</organism>